<reference evidence="3 4" key="1">
    <citation type="submission" date="2019-07" db="EMBL/GenBank/DDBJ databases">
        <title>Whole genome shotgun sequence of Reyranella soli NBRC 108950.</title>
        <authorList>
            <person name="Hosoyama A."/>
            <person name="Uohara A."/>
            <person name="Ohji S."/>
            <person name="Ichikawa N."/>
        </authorList>
    </citation>
    <scope>NUCLEOTIDE SEQUENCE [LARGE SCALE GENOMIC DNA]</scope>
    <source>
        <strain evidence="3 4">NBRC 108950</strain>
    </source>
</reference>
<proteinExistence type="inferred from homology"/>
<gene>
    <name evidence="3" type="ORF">RSO01_30750</name>
</gene>
<feature type="signal peptide" evidence="2">
    <location>
        <begin position="1"/>
        <end position="22"/>
    </location>
</feature>
<keyword evidence="4" id="KW-1185">Reference proteome</keyword>
<dbReference type="Proteomes" id="UP000321058">
    <property type="component" value="Unassembled WGS sequence"/>
</dbReference>
<accession>A0A512NAA0</accession>
<dbReference type="PIRSF" id="PIRSF017082">
    <property type="entry name" value="YflP"/>
    <property type="match status" value="1"/>
</dbReference>
<dbReference type="InterPro" id="IPR005064">
    <property type="entry name" value="BUG"/>
</dbReference>
<evidence type="ECO:0000256" key="1">
    <source>
        <dbReference type="ARBA" id="ARBA00006987"/>
    </source>
</evidence>
<dbReference type="Pfam" id="PF03401">
    <property type="entry name" value="TctC"/>
    <property type="match status" value="1"/>
</dbReference>
<organism evidence="3 4">
    <name type="scientific">Reyranella soli</name>
    <dbReference type="NCBI Taxonomy" id="1230389"/>
    <lineage>
        <taxon>Bacteria</taxon>
        <taxon>Pseudomonadati</taxon>
        <taxon>Pseudomonadota</taxon>
        <taxon>Alphaproteobacteria</taxon>
        <taxon>Hyphomicrobiales</taxon>
        <taxon>Reyranellaceae</taxon>
        <taxon>Reyranella</taxon>
    </lineage>
</organism>
<sequence length="324" mass="34218">MRRRFIAGLMLAAGLAAGNAGAQTFPSKPIILVVPFTAGGPTDTLGRILAERMGRTLGQTVIVENTTGAAGTLGVARVVRAAPDGYTIGIGHWSTHVVNPAIYPLKFDILDDLEPLADIATNPQLVVSRKDLPANDLKGLIEWASANSDKVTAGTAGVGAASHIGALYFEQKTGIKLRFIPYRGGGPALQDLVAGQIDIMFDQAANSIPQVQAGKIKAFAVTAKQRLKAMPDIPTVDEAGLPGLYIAVWHGLWAPKGTPKDVTAKLSAAIFEALADPEVREKFAALGQDIPEPAQQTPAALRAHHEAEIKLWWPLIKAAGIKIE</sequence>
<comment type="caution">
    <text evidence="3">The sequence shown here is derived from an EMBL/GenBank/DDBJ whole genome shotgun (WGS) entry which is preliminary data.</text>
</comment>
<dbReference type="SUPFAM" id="SSF53850">
    <property type="entry name" value="Periplasmic binding protein-like II"/>
    <property type="match status" value="1"/>
</dbReference>
<dbReference type="AlphaFoldDB" id="A0A512NAA0"/>
<dbReference type="PANTHER" id="PTHR42928">
    <property type="entry name" value="TRICARBOXYLATE-BINDING PROTEIN"/>
    <property type="match status" value="1"/>
</dbReference>
<evidence type="ECO:0008006" key="5">
    <source>
        <dbReference type="Google" id="ProtNLM"/>
    </source>
</evidence>
<keyword evidence="2" id="KW-0732">Signal</keyword>
<evidence type="ECO:0000256" key="2">
    <source>
        <dbReference type="SAM" id="SignalP"/>
    </source>
</evidence>
<dbReference type="OrthoDB" id="7250553at2"/>
<dbReference type="InterPro" id="IPR042100">
    <property type="entry name" value="Bug_dom1"/>
</dbReference>
<protein>
    <recommendedName>
        <fullName evidence="5">ABC transporter substrate-binding protein</fullName>
    </recommendedName>
</protein>
<dbReference type="Gene3D" id="3.40.190.10">
    <property type="entry name" value="Periplasmic binding protein-like II"/>
    <property type="match status" value="1"/>
</dbReference>
<name>A0A512NAA0_9HYPH</name>
<comment type="similarity">
    <text evidence="1">Belongs to the UPF0065 (bug) family.</text>
</comment>
<evidence type="ECO:0000313" key="4">
    <source>
        <dbReference type="Proteomes" id="UP000321058"/>
    </source>
</evidence>
<dbReference type="PANTHER" id="PTHR42928:SF5">
    <property type="entry name" value="BLR1237 PROTEIN"/>
    <property type="match status" value="1"/>
</dbReference>
<evidence type="ECO:0000313" key="3">
    <source>
        <dbReference type="EMBL" id="GEP55909.1"/>
    </source>
</evidence>
<dbReference type="Gene3D" id="3.40.190.150">
    <property type="entry name" value="Bordetella uptake gene, domain 1"/>
    <property type="match status" value="1"/>
</dbReference>
<dbReference type="EMBL" id="BKAJ01000048">
    <property type="protein sequence ID" value="GEP55909.1"/>
    <property type="molecule type" value="Genomic_DNA"/>
</dbReference>
<dbReference type="RefSeq" id="WP_147149988.1">
    <property type="nucleotide sequence ID" value="NZ_BKAJ01000048.1"/>
</dbReference>
<feature type="chain" id="PRO_5021792305" description="ABC transporter substrate-binding protein" evidence="2">
    <location>
        <begin position="23"/>
        <end position="324"/>
    </location>
</feature>